<comment type="catalytic activity">
    <reaction evidence="1">
        <text>ATP + protein L-histidine = ADP + protein N-phospho-L-histidine.</text>
        <dbReference type="EC" id="2.7.13.3"/>
    </reaction>
</comment>
<name>A0ABM8V541_THEXY</name>
<evidence type="ECO:0000256" key="9">
    <source>
        <dbReference type="ARBA" id="ARBA00022840"/>
    </source>
</evidence>
<dbReference type="RefSeq" id="WP_213484542.1">
    <property type="nucleotide sequence ID" value="NZ_CAJRAY010000044.1"/>
</dbReference>
<comment type="caution">
    <text evidence="16">The sequence shown here is derived from an EMBL/GenBank/DDBJ whole genome shotgun (WGS) entry which is preliminary data.</text>
</comment>
<keyword evidence="12" id="KW-0175">Coiled coil</keyword>
<feature type="domain" description="Histidine kinase" evidence="14">
    <location>
        <begin position="472"/>
        <end position="585"/>
    </location>
</feature>
<dbReference type="SMART" id="SM00387">
    <property type="entry name" value="HATPase_c"/>
    <property type="match status" value="1"/>
</dbReference>
<feature type="transmembrane region" description="Helical" evidence="13">
    <location>
        <begin position="288"/>
        <end position="311"/>
    </location>
</feature>
<dbReference type="Proteomes" id="UP000681526">
    <property type="component" value="Unassembled WGS sequence"/>
</dbReference>
<dbReference type="SMART" id="SM00304">
    <property type="entry name" value="HAMP"/>
    <property type="match status" value="1"/>
</dbReference>
<comment type="subcellular location">
    <subcellularLocation>
        <location evidence="2">Cell membrane</location>
        <topology evidence="2">Multi-pass membrane protein</topology>
    </subcellularLocation>
</comment>
<evidence type="ECO:0000256" key="12">
    <source>
        <dbReference type="SAM" id="Coils"/>
    </source>
</evidence>
<keyword evidence="9" id="KW-0067">ATP-binding</keyword>
<evidence type="ECO:0000256" key="1">
    <source>
        <dbReference type="ARBA" id="ARBA00000085"/>
    </source>
</evidence>
<dbReference type="Gene3D" id="6.10.340.10">
    <property type="match status" value="1"/>
</dbReference>
<evidence type="ECO:0000256" key="11">
    <source>
        <dbReference type="ARBA" id="ARBA00023136"/>
    </source>
</evidence>
<evidence type="ECO:0000256" key="2">
    <source>
        <dbReference type="ARBA" id="ARBA00004651"/>
    </source>
</evidence>
<evidence type="ECO:0000259" key="15">
    <source>
        <dbReference type="PROSITE" id="PS50885"/>
    </source>
</evidence>
<keyword evidence="8 16" id="KW-0418">Kinase</keyword>
<feature type="coiled-coil region" evidence="12">
    <location>
        <begin position="341"/>
        <end position="380"/>
    </location>
</feature>
<dbReference type="InterPro" id="IPR004358">
    <property type="entry name" value="Sig_transdc_His_kin-like_C"/>
</dbReference>
<feature type="domain" description="HAMP" evidence="15">
    <location>
        <begin position="308"/>
        <end position="360"/>
    </location>
</feature>
<dbReference type="PROSITE" id="PS50109">
    <property type="entry name" value="HIS_KIN"/>
    <property type="match status" value="1"/>
</dbReference>
<evidence type="ECO:0000256" key="5">
    <source>
        <dbReference type="ARBA" id="ARBA00022553"/>
    </source>
</evidence>
<dbReference type="CDD" id="cd06225">
    <property type="entry name" value="HAMP"/>
    <property type="match status" value="1"/>
</dbReference>
<evidence type="ECO:0000256" key="6">
    <source>
        <dbReference type="ARBA" id="ARBA00022679"/>
    </source>
</evidence>
<evidence type="ECO:0000256" key="10">
    <source>
        <dbReference type="ARBA" id="ARBA00023012"/>
    </source>
</evidence>
<evidence type="ECO:0000256" key="4">
    <source>
        <dbReference type="ARBA" id="ARBA00022475"/>
    </source>
</evidence>
<accession>A0ABM8V541</accession>
<evidence type="ECO:0000313" key="17">
    <source>
        <dbReference type="Proteomes" id="UP000681526"/>
    </source>
</evidence>
<keyword evidence="13" id="KW-0812">Transmembrane</keyword>
<dbReference type="Pfam" id="PF02518">
    <property type="entry name" value="HATPase_c"/>
    <property type="match status" value="1"/>
</dbReference>
<dbReference type="InterPro" id="IPR003594">
    <property type="entry name" value="HATPase_dom"/>
</dbReference>
<gene>
    <name evidence="16" type="primary">txxe 2080-xynD</name>
    <name evidence="16" type="ORF">TXXE_10215</name>
</gene>
<evidence type="ECO:0000256" key="8">
    <source>
        <dbReference type="ARBA" id="ARBA00022777"/>
    </source>
</evidence>
<dbReference type="EMBL" id="CAJRAY010000044">
    <property type="protein sequence ID" value="CAG5086743.1"/>
    <property type="molecule type" value="Genomic_DNA"/>
</dbReference>
<protein>
    <recommendedName>
        <fullName evidence="3">histidine kinase</fullName>
        <ecNumber evidence="3">2.7.13.3</ecNumber>
    </recommendedName>
</protein>
<sequence length="588" mass="66812">MRRNFRWMQYNTLRNQMLFGFVLVMVAVLSVVALSTFQSVSALLKNNAKVNIQDTAVQASGRLEGVLKQIDMLSTQAATDGYVQQLLLKEHEGFTTTFAERQKLSPIIHRIRMYSNGIKSVELYNFGGRKMFPLDGNSLQDRIDADSIVQAVESRGSLVWFGVDPNDRDAILAIRLVKLIDSNFAPGGFLLVRMNRDLFELRDLQHDAEGEYELLLVDADKRPITSSLTDLEEAAAERIVNDLSGTIRLNGKLWMVVKQTSGVTGWTLYILTPISRITEGISVLRTAIIIPAFLGFVLYLLLSLFLSEIITKPIKQLRRTMRETRLGTLKPVEHVSSTIEIQELNRTYNSMVEDLNNLIRLVYEKEILQSRAELKALQAQVNPHFLFNTMEVLYRSLRQRGDRELAEFVITLSEFFRYTISRNQRDEWVTLEEEISHIEKYLQIMRKRLGVRLSWQIRLPQQLACVPIPKLLVQPIVENAIVHGIEEKIGEGKVTIAAWRKTKEEEIIIEVADDGVGMNGQALEALSGSIHTGDVPSAKGSGFGLANVERRLRLSYRYPPGTSSIQIDSREGEGTRVRITIPRERRET</sequence>
<keyword evidence="5" id="KW-0597">Phosphoprotein</keyword>
<evidence type="ECO:0000259" key="14">
    <source>
        <dbReference type="PROSITE" id="PS50109"/>
    </source>
</evidence>
<evidence type="ECO:0000256" key="7">
    <source>
        <dbReference type="ARBA" id="ARBA00022741"/>
    </source>
</evidence>
<evidence type="ECO:0000256" key="13">
    <source>
        <dbReference type="SAM" id="Phobius"/>
    </source>
</evidence>
<dbReference type="InterPro" id="IPR005467">
    <property type="entry name" value="His_kinase_dom"/>
</dbReference>
<keyword evidence="4" id="KW-1003">Cell membrane</keyword>
<dbReference type="PROSITE" id="PS50885">
    <property type="entry name" value="HAMP"/>
    <property type="match status" value="1"/>
</dbReference>
<dbReference type="InterPro" id="IPR050640">
    <property type="entry name" value="Bact_2-comp_sensor_kinase"/>
</dbReference>
<keyword evidence="17" id="KW-1185">Reference proteome</keyword>
<keyword evidence="6" id="KW-0808">Transferase</keyword>
<reference evidence="16 17" key="1">
    <citation type="submission" date="2021-04" db="EMBL/GenBank/DDBJ databases">
        <authorList>
            <person name="Rakotoarivonina H."/>
        </authorList>
    </citation>
    <scope>NUCLEOTIDE SEQUENCE [LARGE SCALE GENOMIC DNA]</scope>
    <source>
        <strain evidence="16 17">XE</strain>
    </source>
</reference>
<dbReference type="PANTHER" id="PTHR34220">
    <property type="entry name" value="SENSOR HISTIDINE KINASE YPDA"/>
    <property type="match status" value="1"/>
</dbReference>
<dbReference type="InterPro" id="IPR010559">
    <property type="entry name" value="Sig_transdc_His_kin_internal"/>
</dbReference>
<dbReference type="GO" id="GO:0016301">
    <property type="term" value="F:kinase activity"/>
    <property type="evidence" value="ECO:0007669"/>
    <property type="project" value="UniProtKB-KW"/>
</dbReference>
<dbReference type="Gene3D" id="3.30.565.10">
    <property type="entry name" value="Histidine kinase-like ATPase, C-terminal domain"/>
    <property type="match status" value="1"/>
</dbReference>
<keyword evidence="11 13" id="KW-0472">Membrane</keyword>
<evidence type="ECO:0000256" key="3">
    <source>
        <dbReference type="ARBA" id="ARBA00012438"/>
    </source>
</evidence>
<proteinExistence type="predicted"/>
<dbReference type="PANTHER" id="PTHR34220:SF7">
    <property type="entry name" value="SENSOR HISTIDINE KINASE YPDA"/>
    <property type="match status" value="1"/>
</dbReference>
<dbReference type="SUPFAM" id="SSF55874">
    <property type="entry name" value="ATPase domain of HSP90 chaperone/DNA topoisomerase II/histidine kinase"/>
    <property type="match status" value="1"/>
</dbReference>
<dbReference type="EC" id="2.7.13.3" evidence="3"/>
<dbReference type="Pfam" id="PF00672">
    <property type="entry name" value="HAMP"/>
    <property type="match status" value="1"/>
</dbReference>
<keyword evidence="13" id="KW-1133">Transmembrane helix</keyword>
<organism evidence="16 17">
    <name type="scientific">Thermobacillus xylanilyticus</name>
    <dbReference type="NCBI Taxonomy" id="76633"/>
    <lineage>
        <taxon>Bacteria</taxon>
        <taxon>Bacillati</taxon>
        <taxon>Bacillota</taxon>
        <taxon>Bacilli</taxon>
        <taxon>Bacillales</taxon>
        <taxon>Paenibacillaceae</taxon>
        <taxon>Thermobacillus</taxon>
    </lineage>
</organism>
<dbReference type="PRINTS" id="PR00344">
    <property type="entry name" value="BCTRLSENSOR"/>
</dbReference>
<keyword evidence="10" id="KW-0902">Two-component regulatory system</keyword>
<dbReference type="InterPro" id="IPR003660">
    <property type="entry name" value="HAMP_dom"/>
</dbReference>
<keyword evidence="7" id="KW-0547">Nucleotide-binding</keyword>
<dbReference type="InterPro" id="IPR036890">
    <property type="entry name" value="HATPase_C_sf"/>
</dbReference>
<evidence type="ECO:0000313" key="16">
    <source>
        <dbReference type="EMBL" id="CAG5086743.1"/>
    </source>
</evidence>
<dbReference type="Pfam" id="PF06580">
    <property type="entry name" value="His_kinase"/>
    <property type="match status" value="1"/>
</dbReference>